<accession>A0A117I8R7</accession>
<reference evidence="2" key="1">
    <citation type="journal article" date="2016" name="Genome Announc.">
        <title>Draft Genome Sequences of Five Rapidly Growing Mycobacterium Species, M. thermoresistibile, M. fortuitum subsp. acetamidolyticum, M. canariasense, M. brisbanense, and M. novocastrense.</title>
        <authorList>
            <person name="Katahira K."/>
            <person name="Ogura Y."/>
            <person name="Gotoh Y."/>
            <person name="Hayashi T."/>
        </authorList>
    </citation>
    <scope>NUCLEOTIDE SEQUENCE [LARGE SCALE GENOMIC DNA]</scope>
    <source>
        <strain evidence="2">JCM15298</strain>
    </source>
</reference>
<sequence length="131" mass="14515">MRRFNKHLLNPLMLKLAGRKHWYAAVIQHVGRRTGIVHRTPVVAIRTATGVLIPLPYGADTDWFLNSRAAGTATVTAGGERCEVVSPRVVDSAVAAAALPERRRQVFERFGIDQFAEFDLAPETKEAGHDR</sequence>
<dbReference type="STRING" id="228230.RMCC_0570"/>
<name>A0A117I8R7_MYCCR</name>
<proteinExistence type="predicted"/>
<comment type="caution">
    <text evidence="1">The sequence shown here is derived from an EMBL/GenBank/DDBJ whole genome shotgun (WGS) entry which is preliminary data.</text>
</comment>
<dbReference type="InterPro" id="IPR012349">
    <property type="entry name" value="Split_barrel_FMN-bd"/>
</dbReference>
<dbReference type="Proteomes" id="UP000069443">
    <property type="component" value="Unassembled WGS sequence"/>
</dbReference>
<dbReference type="Gene3D" id="2.30.110.10">
    <property type="entry name" value="Electron Transport, Fmn-binding Protein, Chain A"/>
    <property type="match status" value="1"/>
</dbReference>
<evidence type="ECO:0000313" key="2">
    <source>
        <dbReference type="Proteomes" id="UP000069443"/>
    </source>
</evidence>
<dbReference type="AlphaFoldDB" id="A0A117I8R7"/>
<dbReference type="EMBL" id="BCSY01000020">
    <property type="protein sequence ID" value="GAS93604.1"/>
    <property type="molecule type" value="Genomic_DNA"/>
</dbReference>
<organism evidence="1 2">
    <name type="scientific">Mycolicibacterium canariasense</name>
    <name type="common">Mycobacterium canariasense</name>
    <dbReference type="NCBI Taxonomy" id="228230"/>
    <lineage>
        <taxon>Bacteria</taxon>
        <taxon>Bacillati</taxon>
        <taxon>Actinomycetota</taxon>
        <taxon>Actinomycetes</taxon>
        <taxon>Mycobacteriales</taxon>
        <taxon>Mycobacteriaceae</taxon>
        <taxon>Mycolicibacterium</taxon>
    </lineage>
</organism>
<dbReference type="NCBIfam" id="TIGR00026">
    <property type="entry name" value="hi_GC_TIGR00026"/>
    <property type="match status" value="1"/>
</dbReference>
<dbReference type="InterPro" id="IPR004378">
    <property type="entry name" value="F420H2_quin_Rdtase"/>
</dbReference>
<protein>
    <submittedName>
        <fullName evidence="1">Deazaflavin-dependent nitroreductase family protein</fullName>
    </submittedName>
</protein>
<evidence type="ECO:0000313" key="1">
    <source>
        <dbReference type="EMBL" id="GAS93604.1"/>
    </source>
</evidence>
<reference evidence="2" key="2">
    <citation type="submission" date="2016-02" db="EMBL/GenBank/DDBJ databases">
        <title>Draft genome sequence of five rapidly growing Mycobacterium species.</title>
        <authorList>
            <person name="Katahira K."/>
            <person name="Gotou Y."/>
            <person name="Iida K."/>
            <person name="Ogura Y."/>
            <person name="Hayashi T."/>
        </authorList>
    </citation>
    <scope>NUCLEOTIDE SEQUENCE [LARGE SCALE GENOMIC DNA]</scope>
    <source>
        <strain evidence="2">JCM15298</strain>
    </source>
</reference>
<gene>
    <name evidence="1" type="ORF">RMCC_0570</name>
</gene>
<keyword evidence="2" id="KW-1185">Reference proteome</keyword>
<dbReference type="GO" id="GO:0016491">
    <property type="term" value="F:oxidoreductase activity"/>
    <property type="evidence" value="ECO:0007669"/>
    <property type="project" value="InterPro"/>
</dbReference>